<dbReference type="GeneID" id="94694714"/>
<evidence type="ECO:0000313" key="4">
    <source>
        <dbReference type="Proteomes" id="UP000183417"/>
    </source>
</evidence>
<dbReference type="EMBL" id="FNPE01000012">
    <property type="protein sequence ID" value="SDZ10861.1"/>
    <property type="molecule type" value="Genomic_DNA"/>
</dbReference>
<dbReference type="Proteomes" id="UP000183417">
    <property type="component" value="Unassembled WGS sequence"/>
</dbReference>
<reference evidence="3 4" key="1">
    <citation type="submission" date="2016-10" db="EMBL/GenBank/DDBJ databases">
        <authorList>
            <person name="de Groot N.N."/>
        </authorList>
    </citation>
    <scope>NUCLEOTIDE SEQUENCE [LARGE SCALE GENOMIC DNA]</scope>
    <source>
        <strain evidence="3 4">LMG 24775</strain>
    </source>
</reference>
<dbReference type="KEGG" id="dla:I6G47_17090"/>
<dbReference type="Proteomes" id="UP000595064">
    <property type="component" value="Chromosome"/>
</dbReference>
<evidence type="ECO:0000313" key="5">
    <source>
        <dbReference type="Proteomes" id="UP000595064"/>
    </source>
</evidence>
<gene>
    <name evidence="2" type="ORF">I6G47_17090</name>
    <name evidence="3" type="ORF">SAMN05421547_11279</name>
</gene>
<dbReference type="AlphaFoldDB" id="A0A1H3QCK5"/>
<keyword evidence="5" id="KW-1185">Reference proteome</keyword>
<protein>
    <submittedName>
        <fullName evidence="2">DUF1266 domain-containing protein</fullName>
    </submittedName>
</protein>
<accession>A0A1H3QCK5</accession>
<reference evidence="2 5" key="2">
    <citation type="submission" date="2020-12" db="EMBL/GenBank/DDBJ databases">
        <title>FDA dAtabase for Regulatory Grade micrObial Sequences (FDA-ARGOS): Supporting development and validation of Infectious Disease Dx tests.</title>
        <authorList>
            <person name="Sproer C."/>
            <person name="Gronow S."/>
            <person name="Severitt S."/>
            <person name="Schroder I."/>
            <person name="Tallon L."/>
            <person name="Sadzewicz L."/>
            <person name="Zhao X."/>
            <person name="Boylan J."/>
            <person name="Ott S."/>
            <person name="Bowen H."/>
            <person name="Vavikolanu K."/>
            <person name="Mehta A."/>
            <person name="Aluvathingal J."/>
            <person name="Nadendla S."/>
            <person name="Lowell S."/>
            <person name="Myers T."/>
            <person name="Yan Y."/>
            <person name="Sichtig H."/>
        </authorList>
    </citation>
    <scope>NUCLEOTIDE SEQUENCE [LARGE SCALE GENOMIC DNA]</scope>
    <source>
        <strain evidence="2 5">FDAARGOS_890</strain>
    </source>
</reference>
<evidence type="ECO:0000259" key="1">
    <source>
        <dbReference type="Pfam" id="PF06889"/>
    </source>
</evidence>
<evidence type="ECO:0000313" key="3">
    <source>
        <dbReference type="EMBL" id="SDZ10861.1"/>
    </source>
</evidence>
<evidence type="ECO:0000313" key="2">
    <source>
        <dbReference type="EMBL" id="QPS78744.1"/>
    </source>
</evidence>
<sequence length="224" mass="25452">MNAFTLVVLSALVWWAVRAGLRRRRAARQRGDFSSYRSGDAALDWALALAHPMAFHAIQGGFADRQLHGADDALTTQLRPMVLHHLGLRTDLDDAQIARQLPDGLRQRWFTLDLQRLQAGDDPHAAMAFACARVAFHVRCAWLLGWLDEALHQQILHLNACRARDCFDSWQAFGQAYARGRSQWLARGRADVLGRSVTPEEVQQWVADPRHPWHAMPWQPQAVR</sequence>
<dbReference type="EMBL" id="CP065748">
    <property type="protein sequence ID" value="QPS78744.1"/>
    <property type="molecule type" value="Genomic_DNA"/>
</dbReference>
<name>A0A1H3QCK5_9BURK</name>
<proteinExistence type="predicted"/>
<dbReference type="Pfam" id="PF06889">
    <property type="entry name" value="DUF1266"/>
    <property type="match status" value="1"/>
</dbReference>
<feature type="domain" description="DUF1266" evidence="1">
    <location>
        <begin position="115"/>
        <end position="218"/>
    </location>
</feature>
<dbReference type="RefSeq" id="WP_016453151.1">
    <property type="nucleotide sequence ID" value="NZ_CP065748.1"/>
</dbReference>
<organism evidence="3 4">
    <name type="scientific">Delftia lacustris</name>
    <dbReference type="NCBI Taxonomy" id="558537"/>
    <lineage>
        <taxon>Bacteria</taxon>
        <taxon>Pseudomonadati</taxon>
        <taxon>Pseudomonadota</taxon>
        <taxon>Betaproteobacteria</taxon>
        <taxon>Burkholderiales</taxon>
        <taxon>Comamonadaceae</taxon>
        <taxon>Delftia</taxon>
    </lineage>
</organism>
<dbReference type="InterPro" id="IPR009677">
    <property type="entry name" value="DUF1266"/>
</dbReference>